<dbReference type="InterPro" id="IPR052523">
    <property type="entry name" value="Trichothecene_AcTrans"/>
</dbReference>
<evidence type="ECO:0000259" key="1">
    <source>
        <dbReference type="PROSITE" id="PS51186"/>
    </source>
</evidence>
<dbReference type="RefSeq" id="WP_210049343.1">
    <property type="nucleotide sequence ID" value="NZ_JAGINX010000001.1"/>
</dbReference>
<feature type="domain" description="N-acetyltransferase" evidence="1">
    <location>
        <begin position="10"/>
        <end position="209"/>
    </location>
</feature>
<evidence type="ECO:0000313" key="2">
    <source>
        <dbReference type="EMBL" id="MBP2318891.1"/>
    </source>
</evidence>
<dbReference type="Gene3D" id="3.40.630.30">
    <property type="match status" value="1"/>
</dbReference>
<dbReference type="PANTHER" id="PTHR42791">
    <property type="entry name" value="GNAT FAMILY ACETYLTRANSFERASE"/>
    <property type="match status" value="1"/>
</dbReference>
<sequence length="212" mass="23010">MGIDPAASSVIIRPAAEADADAAARVLAGAFGDDPHIAGLLPQDRRQDRMEQMFRFEALSNLRTGGHVYVAVDGADTSAEPLGVAYWGAPGQEAGWREQLTEAVAMRRIYGRRFKDVKRTYREVARYRPKAPHWYLKVIGTAPEARGRGAGSALIRHGLAQADRAGVGVYLESSKPENVPIYARYGFAEISEIPAYGTTPLIGMWRPAGGQS</sequence>
<dbReference type="InterPro" id="IPR000182">
    <property type="entry name" value="GNAT_dom"/>
</dbReference>
<reference evidence="2 3" key="1">
    <citation type="submission" date="2021-03" db="EMBL/GenBank/DDBJ databases">
        <title>Sequencing the genomes of 1000 actinobacteria strains.</title>
        <authorList>
            <person name="Klenk H.-P."/>
        </authorList>
    </citation>
    <scope>NUCLEOTIDE SEQUENCE [LARGE SCALE GENOMIC DNA]</scope>
    <source>
        <strain evidence="2 3">DSM 12544</strain>
    </source>
</reference>
<dbReference type="Pfam" id="PF00583">
    <property type="entry name" value="Acetyltransf_1"/>
    <property type="match status" value="1"/>
</dbReference>
<keyword evidence="3" id="KW-1185">Reference proteome</keyword>
<dbReference type="InterPro" id="IPR016181">
    <property type="entry name" value="Acyl_CoA_acyltransferase"/>
</dbReference>
<dbReference type="PROSITE" id="PS51186">
    <property type="entry name" value="GNAT"/>
    <property type="match status" value="1"/>
</dbReference>
<dbReference type="EMBL" id="JAGINX010000001">
    <property type="protein sequence ID" value="MBP2318891.1"/>
    <property type="molecule type" value="Genomic_DNA"/>
</dbReference>
<dbReference type="CDD" id="cd04301">
    <property type="entry name" value="NAT_SF"/>
    <property type="match status" value="1"/>
</dbReference>
<comment type="caution">
    <text evidence="2">The sequence shown here is derived from an EMBL/GenBank/DDBJ whole genome shotgun (WGS) entry which is preliminary data.</text>
</comment>
<gene>
    <name evidence="2" type="ORF">JOF45_001910</name>
</gene>
<proteinExistence type="predicted"/>
<accession>A0ABS4T376</accession>
<name>A0ABS4T376_9MICC</name>
<evidence type="ECO:0000313" key="3">
    <source>
        <dbReference type="Proteomes" id="UP001519331"/>
    </source>
</evidence>
<dbReference type="PANTHER" id="PTHR42791:SF1">
    <property type="entry name" value="N-ACETYLTRANSFERASE DOMAIN-CONTAINING PROTEIN"/>
    <property type="match status" value="1"/>
</dbReference>
<organism evidence="2 3">
    <name type="scientific">Nesterenkonia lacusekhoensis</name>
    <dbReference type="NCBI Taxonomy" id="150832"/>
    <lineage>
        <taxon>Bacteria</taxon>
        <taxon>Bacillati</taxon>
        <taxon>Actinomycetota</taxon>
        <taxon>Actinomycetes</taxon>
        <taxon>Micrococcales</taxon>
        <taxon>Micrococcaceae</taxon>
        <taxon>Nesterenkonia</taxon>
    </lineage>
</organism>
<dbReference type="Proteomes" id="UP001519331">
    <property type="component" value="Unassembled WGS sequence"/>
</dbReference>
<protein>
    <submittedName>
        <fullName evidence="2">Ribosomal protein S18 acetylase RimI-like enzyme</fullName>
    </submittedName>
</protein>
<dbReference type="SUPFAM" id="SSF55729">
    <property type="entry name" value="Acyl-CoA N-acyltransferases (Nat)"/>
    <property type="match status" value="1"/>
</dbReference>